<feature type="compositionally biased region" description="Polar residues" evidence="1">
    <location>
        <begin position="23"/>
        <end position="40"/>
    </location>
</feature>
<dbReference type="PATRIC" id="fig|1435349.4.peg.3228"/>
<protein>
    <recommendedName>
        <fullName evidence="4">TonB C-terminal domain-containing protein</fullName>
    </recommendedName>
</protein>
<dbReference type="Proteomes" id="UP000032578">
    <property type="component" value="Unassembled WGS sequence"/>
</dbReference>
<name>A0A0D7W8G4_9FLAO</name>
<dbReference type="STRING" id="1435349.PW52_11180"/>
<feature type="region of interest" description="Disordered" evidence="1">
    <location>
        <begin position="1"/>
        <end position="80"/>
    </location>
</feature>
<keyword evidence="3" id="KW-1185">Reference proteome</keyword>
<evidence type="ECO:0000256" key="1">
    <source>
        <dbReference type="SAM" id="MobiDB-lite"/>
    </source>
</evidence>
<evidence type="ECO:0008006" key="4">
    <source>
        <dbReference type="Google" id="ProtNLM"/>
    </source>
</evidence>
<evidence type="ECO:0000313" key="2">
    <source>
        <dbReference type="EMBL" id="KJD35334.1"/>
    </source>
</evidence>
<dbReference type="AlphaFoldDB" id="A0A0D7W8G4"/>
<evidence type="ECO:0000313" key="3">
    <source>
        <dbReference type="Proteomes" id="UP000032578"/>
    </source>
</evidence>
<accession>A0A0D7W8G4</accession>
<gene>
    <name evidence="2" type="ORF">PW52_11180</name>
</gene>
<comment type="caution">
    <text evidence="2">The sequence shown here is derived from an EMBL/GenBank/DDBJ whole genome shotgun (WGS) entry which is preliminary data.</text>
</comment>
<dbReference type="EMBL" id="JTDW01000007">
    <property type="protein sequence ID" value="KJD35334.1"/>
    <property type="molecule type" value="Genomic_DNA"/>
</dbReference>
<reference evidence="2 3" key="1">
    <citation type="submission" date="2014-11" db="EMBL/GenBank/DDBJ databases">
        <title>Tamlana sedimentorum sp. nov., isolated from shallow sand sediments of the Sea of Japan.</title>
        <authorList>
            <person name="Romanenko L.A."/>
        </authorList>
    </citation>
    <scope>NUCLEOTIDE SEQUENCE [LARGE SCALE GENOMIC DNA]</scope>
    <source>
        <strain evidence="2 3">JCM 19808</strain>
    </source>
</reference>
<proteinExistence type="predicted"/>
<feature type="compositionally biased region" description="Basic and acidic residues" evidence="1">
    <location>
        <begin position="11"/>
        <end position="22"/>
    </location>
</feature>
<sequence>MFLNESYYELEPEKKRIPEEQKVQQSPDKLRKAQTNNASNENKDNRHFAQAYKTIEPPKDYVPKLSGHQDGPNTAKHTIKGNDDAKLKQEELEKFNKVNELLKKQKSGKDNSKSTISYSLLKRTKVHIPIPIYLCEEDGKIIINITVNDKGNVIDADVNTSSNSANQCLKERALEYAKQSIFSADPTKKSQIGTITFNFIGK</sequence>
<organism evidence="2 3">
    <name type="scientific">Neotamlana sedimentorum</name>
    <dbReference type="NCBI Taxonomy" id="1435349"/>
    <lineage>
        <taxon>Bacteria</taxon>
        <taxon>Pseudomonadati</taxon>
        <taxon>Bacteroidota</taxon>
        <taxon>Flavobacteriia</taxon>
        <taxon>Flavobacteriales</taxon>
        <taxon>Flavobacteriaceae</taxon>
        <taxon>Neotamlana</taxon>
    </lineage>
</organism>